<evidence type="ECO:0000313" key="3">
    <source>
        <dbReference type="Proteomes" id="UP000667802"/>
    </source>
</evidence>
<feature type="domain" description="Transposase IS4-like" evidence="1">
    <location>
        <begin position="89"/>
        <end position="293"/>
    </location>
</feature>
<accession>A0AAP5IFG3</accession>
<dbReference type="InterPro" id="IPR012337">
    <property type="entry name" value="RNaseH-like_sf"/>
</dbReference>
<dbReference type="SUPFAM" id="SSF53098">
    <property type="entry name" value="Ribonuclease H-like"/>
    <property type="match status" value="1"/>
</dbReference>
<dbReference type="Proteomes" id="UP000667802">
    <property type="component" value="Unassembled WGS sequence"/>
</dbReference>
<dbReference type="AlphaFoldDB" id="A0AAP5IFG3"/>
<evidence type="ECO:0000259" key="1">
    <source>
        <dbReference type="Pfam" id="PF01609"/>
    </source>
</evidence>
<dbReference type="GO" id="GO:0004803">
    <property type="term" value="F:transposase activity"/>
    <property type="evidence" value="ECO:0007669"/>
    <property type="project" value="InterPro"/>
</dbReference>
<dbReference type="RefSeq" id="WP_208341726.1">
    <property type="nucleotide sequence ID" value="NZ_CAWQFN010000023.1"/>
</dbReference>
<protein>
    <submittedName>
        <fullName evidence="2">IS4 family transposase</fullName>
    </submittedName>
</protein>
<organism evidence="2 3">
    <name type="scientific">Aetokthonos hydrillicola Thurmond2011</name>
    <dbReference type="NCBI Taxonomy" id="2712845"/>
    <lineage>
        <taxon>Bacteria</taxon>
        <taxon>Bacillati</taxon>
        <taxon>Cyanobacteriota</taxon>
        <taxon>Cyanophyceae</taxon>
        <taxon>Nostocales</taxon>
        <taxon>Hapalosiphonaceae</taxon>
        <taxon>Aetokthonos</taxon>
    </lineage>
</organism>
<keyword evidence="3" id="KW-1185">Reference proteome</keyword>
<dbReference type="EMBL" id="JAALHA020000037">
    <property type="protein sequence ID" value="MDR9900616.1"/>
    <property type="molecule type" value="Genomic_DNA"/>
</dbReference>
<evidence type="ECO:0000313" key="2">
    <source>
        <dbReference type="EMBL" id="MDR9900616.1"/>
    </source>
</evidence>
<dbReference type="GO" id="GO:0006313">
    <property type="term" value="P:DNA transposition"/>
    <property type="evidence" value="ECO:0007669"/>
    <property type="project" value="InterPro"/>
</dbReference>
<dbReference type="Pfam" id="PF01609">
    <property type="entry name" value="DDE_Tnp_1"/>
    <property type="match status" value="1"/>
</dbReference>
<sequence length="353" mass="40007">MERTAHELSDIIRSNFSMHPARLACLLQLIWALISSKKVQLWALAESFGGTAQPESRVKRISRFLREQAMAWDDVSRCVMQLLSIPAPWTLVMDRTNWQFGKSERNYLVLAVVYHGNAIPLLVKDLSRAGNSDADDRIALMERFLALFGKDKVFCLLADREFIGEAWLQWLLENNIPPCIRLRNNTQVRHHNGGKVPVSTLLCGLAVGEYRTWHEKRDGRLWQMVGTKTATGEYLVLLAPPSLSVPLLPLYKVRWTIECLFKNAKSSGFAWEETHLTHPERAEKLVALLAFAVAISVKEGALQHALRPIPFRKTKAAPLCSLFLYGLRHLADSFKKSDACLAILTLVPKSVRW</sequence>
<name>A0AAP5IFG3_9CYAN</name>
<reference evidence="3" key="1">
    <citation type="journal article" date="2021" name="Science">
        <title>Hunting the eagle killer: A cyanobacterial neurotoxin causes vacuolar myelinopathy.</title>
        <authorList>
            <person name="Breinlinger S."/>
            <person name="Phillips T.J."/>
            <person name="Haram B.N."/>
            <person name="Mares J."/>
            <person name="Martinez Yerena J.A."/>
            <person name="Hrouzek P."/>
            <person name="Sobotka R."/>
            <person name="Henderson W.M."/>
            <person name="Schmieder P."/>
            <person name="Williams S.M."/>
            <person name="Lauderdale J.D."/>
            <person name="Wilde H.D."/>
            <person name="Gerrin W."/>
            <person name="Kust A."/>
            <person name="Washington J.W."/>
            <person name="Wagner C."/>
            <person name="Geier B."/>
            <person name="Liebeke M."/>
            <person name="Enke H."/>
            <person name="Niedermeyer T.H.J."/>
            <person name="Wilde S.B."/>
        </authorList>
    </citation>
    <scope>NUCLEOTIDE SEQUENCE [LARGE SCALE GENOMIC DNA]</scope>
    <source>
        <strain evidence="3">Thurmond2011</strain>
    </source>
</reference>
<proteinExistence type="predicted"/>
<dbReference type="InterPro" id="IPR047658">
    <property type="entry name" value="IS4-like_transpos"/>
</dbReference>
<dbReference type="InterPro" id="IPR002559">
    <property type="entry name" value="Transposase_11"/>
</dbReference>
<dbReference type="GO" id="GO:0003677">
    <property type="term" value="F:DNA binding"/>
    <property type="evidence" value="ECO:0007669"/>
    <property type="project" value="InterPro"/>
</dbReference>
<comment type="caution">
    <text evidence="2">The sequence shown here is derived from an EMBL/GenBank/DDBJ whole genome shotgun (WGS) entry which is preliminary data.</text>
</comment>
<gene>
    <name evidence="2" type="ORF">G7B40_039700</name>
</gene>
<dbReference type="NCBIfam" id="NF033591">
    <property type="entry name" value="transpos_IS4_2"/>
    <property type="match status" value="1"/>
</dbReference>